<dbReference type="AlphaFoldDB" id="A0AAV4D3C4"/>
<proteinExistence type="predicted"/>
<comment type="caution">
    <text evidence="2">The sequence shown here is derived from an EMBL/GenBank/DDBJ whole genome shotgun (WGS) entry which is preliminary data.</text>
</comment>
<keyword evidence="3" id="KW-1185">Reference proteome</keyword>
<dbReference type="EMBL" id="BLXT01007329">
    <property type="protein sequence ID" value="GFO38644.1"/>
    <property type="molecule type" value="Genomic_DNA"/>
</dbReference>
<name>A0AAV4D3C4_9GAST</name>
<dbReference type="Proteomes" id="UP000735302">
    <property type="component" value="Unassembled WGS sequence"/>
</dbReference>
<protein>
    <submittedName>
        <fullName evidence="2">Uncharacterized protein</fullName>
    </submittedName>
</protein>
<sequence>MSQVINSRHAPDQNSGTRSGSGSSLIGHAWVCIEGTNGAEHRVKTSPLNFRRLTKVEEKARMKLLQEIGKTK</sequence>
<gene>
    <name evidence="2" type="ORF">PoB_006514900</name>
</gene>
<evidence type="ECO:0000313" key="2">
    <source>
        <dbReference type="EMBL" id="GFO38644.1"/>
    </source>
</evidence>
<organism evidence="2 3">
    <name type="scientific">Plakobranchus ocellatus</name>
    <dbReference type="NCBI Taxonomy" id="259542"/>
    <lineage>
        <taxon>Eukaryota</taxon>
        <taxon>Metazoa</taxon>
        <taxon>Spiralia</taxon>
        <taxon>Lophotrochozoa</taxon>
        <taxon>Mollusca</taxon>
        <taxon>Gastropoda</taxon>
        <taxon>Heterobranchia</taxon>
        <taxon>Euthyneura</taxon>
        <taxon>Panpulmonata</taxon>
        <taxon>Sacoglossa</taxon>
        <taxon>Placobranchoidea</taxon>
        <taxon>Plakobranchidae</taxon>
        <taxon>Plakobranchus</taxon>
    </lineage>
</organism>
<evidence type="ECO:0000313" key="3">
    <source>
        <dbReference type="Proteomes" id="UP000735302"/>
    </source>
</evidence>
<accession>A0AAV4D3C4</accession>
<feature type="region of interest" description="Disordered" evidence="1">
    <location>
        <begin position="1"/>
        <end position="23"/>
    </location>
</feature>
<reference evidence="2 3" key="1">
    <citation type="journal article" date="2021" name="Elife">
        <title>Chloroplast acquisition without the gene transfer in kleptoplastic sea slugs, Plakobranchus ocellatus.</title>
        <authorList>
            <person name="Maeda T."/>
            <person name="Takahashi S."/>
            <person name="Yoshida T."/>
            <person name="Shimamura S."/>
            <person name="Takaki Y."/>
            <person name="Nagai Y."/>
            <person name="Toyoda A."/>
            <person name="Suzuki Y."/>
            <person name="Arimoto A."/>
            <person name="Ishii H."/>
            <person name="Satoh N."/>
            <person name="Nishiyama T."/>
            <person name="Hasebe M."/>
            <person name="Maruyama T."/>
            <person name="Minagawa J."/>
            <person name="Obokata J."/>
            <person name="Shigenobu S."/>
        </authorList>
    </citation>
    <scope>NUCLEOTIDE SEQUENCE [LARGE SCALE GENOMIC DNA]</scope>
</reference>
<evidence type="ECO:0000256" key="1">
    <source>
        <dbReference type="SAM" id="MobiDB-lite"/>
    </source>
</evidence>